<feature type="compositionally biased region" description="Polar residues" evidence="1">
    <location>
        <begin position="37"/>
        <end position="53"/>
    </location>
</feature>
<feature type="compositionally biased region" description="Low complexity" evidence="1">
    <location>
        <begin position="281"/>
        <end position="294"/>
    </location>
</feature>
<name>A0A1G4JK18_9SACH</name>
<feature type="compositionally biased region" description="Basic and acidic residues" evidence="1">
    <location>
        <begin position="106"/>
        <end position="115"/>
    </location>
</feature>
<proteinExistence type="predicted"/>
<organism evidence="3 4">
    <name type="scientific">Lachancea nothofagi CBS 11611</name>
    <dbReference type="NCBI Taxonomy" id="1266666"/>
    <lineage>
        <taxon>Eukaryota</taxon>
        <taxon>Fungi</taxon>
        <taxon>Dikarya</taxon>
        <taxon>Ascomycota</taxon>
        <taxon>Saccharomycotina</taxon>
        <taxon>Saccharomycetes</taxon>
        <taxon>Saccharomycetales</taxon>
        <taxon>Saccharomycetaceae</taxon>
        <taxon>Lachancea</taxon>
    </lineage>
</organism>
<accession>A0A1G4JK18</accession>
<feature type="region of interest" description="Disordered" evidence="1">
    <location>
        <begin position="274"/>
        <end position="297"/>
    </location>
</feature>
<feature type="region of interest" description="Disordered" evidence="1">
    <location>
        <begin position="31"/>
        <end position="53"/>
    </location>
</feature>
<evidence type="ECO:0000313" key="4">
    <source>
        <dbReference type="Proteomes" id="UP000189911"/>
    </source>
</evidence>
<evidence type="ECO:0000259" key="2">
    <source>
        <dbReference type="PROSITE" id="PS50090"/>
    </source>
</evidence>
<dbReference type="EMBL" id="LT598448">
    <property type="protein sequence ID" value="SCU90843.1"/>
    <property type="molecule type" value="Genomic_DNA"/>
</dbReference>
<dbReference type="OrthoDB" id="4036644at2759"/>
<dbReference type="InterPro" id="IPR001005">
    <property type="entry name" value="SANT/Myb"/>
</dbReference>
<evidence type="ECO:0000313" key="3">
    <source>
        <dbReference type="EMBL" id="SCU90843.1"/>
    </source>
</evidence>
<feature type="region of interest" description="Disordered" evidence="1">
    <location>
        <begin position="106"/>
        <end position="136"/>
    </location>
</feature>
<sequence>MLFAAGFGAYDSDWSKVERRFGKRIYIDREKVRESRPQNPASKGPSFNTKSSQPITLILQDMSSGTGIMTLPAMACSAEHHHLEDRPAGSTTVSLPTTASVSAKLEAHSPPKIKPEASATPVALTPASSSTPSGSISCRRARNFWSVHEDTVLVSIIIDNTTFLRGPANTRPRSRFWLHISFELKVRHGLSRNKRQCRDRFNLLFWKAVRDHRSNRKDLKKLDSLLAQCLTLLYIDKNNVIMLKENRTSHGLVGGTATNSATSPLAQIANEETGLHSPARSELSPTMSSYSSTSESHDSNYETLAEMASALKQQVNTLTQRVEDLCGVIAMERSRIDFLVSSRSTRLDTPTTIYQQPMRLSQDPIFLNDSTNSLQCGISNGYVTTSQYMAGPSFSDNNNNTC</sequence>
<reference evidence="4" key="1">
    <citation type="submission" date="2016-03" db="EMBL/GenBank/DDBJ databases">
        <authorList>
            <person name="Devillers Hugo."/>
        </authorList>
    </citation>
    <scope>NUCLEOTIDE SEQUENCE [LARGE SCALE GENOMIC DNA]</scope>
</reference>
<dbReference type="AlphaFoldDB" id="A0A1G4JK18"/>
<keyword evidence="4" id="KW-1185">Reference proteome</keyword>
<dbReference type="Proteomes" id="UP000189911">
    <property type="component" value="Chromosome D"/>
</dbReference>
<protein>
    <submittedName>
        <fullName evidence="3">LANO_0D10066g1_1</fullName>
    </submittedName>
</protein>
<evidence type="ECO:0000256" key="1">
    <source>
        <dbReference type="SAM" id="MobiDB-lite"/>
    </source>
</evidence>
<gene>
    <name evidence="3" type="ORF">LANO_0D10066G</name>
</gene>
<feature type="domain" description="Myb-like" evidence="2">
    <location>
        <begin position="137"/>
        <end position="205"/>
    </location>
</feature>
<dbReference type="PROSITE" id="PS50090">
    <property type="entry name" value="MYB_LIKE"/>
    <property type="match status" value="1"/>
</dbReference>
<feature type="compositionally biased region" description="Low complexity" evidence="1">
    <location>
        <begin position="117"/>
        <end position="136"/>
    </location>
</feature>